<dbReference type="GeneID" id="107263205"/>
<dbReference type="KEGG" id="ccin:107263205"/>
<feature type="coiled-coil region" evidence="1">
    <location>
        <begin position="303"/>
        <end position="337"/>
    </location>
</feature>
<reference evidence="3" key="1">
    <citation type="submission" date="2025-08" db="UniProtKB">
        <authorList>
            <consortium name="RefSeq"/>
        </authorList>
    </citation>
    <scope>IDENTIFICATION</scope>
</reference>
<sequence>MSTNVPAACKAAAARIKRESAENSKLAVQPLNKQQSDSKSSKGILVIGNCSTTVEVTVTAKERKRSSTMVTDNYPSSKTIEENKKLDNIDDDQFSWSHILREQNLPAVTQGFHTYCGRIQSSKLTEQNNSEVRDIEKNVEITKPDEDANDHTVKQVSSRRKSIGEFILPSNSVIPSATSCTNSTEYVIVVDRAVQCNGIIDNAKNQFSVFDSVRTLGFFMKELEDLISDEKASKILTDMKQTILRISTDPAYANALDVDSIALHTKLEASTAKLEATSKGICETFREQTESLQQQIHHQALLLDKARQREALLEFEMKQLKIELTDMEKVLAENQNTIFALVEENKRVDLLRKMCSELRMNLNEQIELAQQKFMDVQYLSLEREKLLVLSSYKDSQLIELRSAIKELQSHITEQLFGLEEANKHSKANSDEQNSVIVGGIACSSPTSTSSECSVVPQTWRGLSDISVSSVDPGSFYGSIRKNITENKPKNVVEKGIEAQLEFVSLPGSDTLHSISLPISNNEQIKQIDSATEPNITSDIARVLPLL</sequence>
<keyword evidence="2" id="KW-1185">Reference proteome</keyword>
<dbReference type="Proteomes" id="UP000694920">
    <property type="component" value="Unplaced"/>
</dbReference>
<dbReference type="RefSeq" id="XP_015585627.1">
    <property type="nucleotide sequence ID" value="XM_015730141.2"/>
</dbReference>
<organism evidence="2 3">
    <name type="scientific">Cephus cinctus</name>
    <name type="common">Wheat stem sawfly</name>
    <dbReference type="NCBI Taxonomy" id="211228"/>
    <lineage>
        <taxon>Eukaryota</taxon>
        <taxon>Metazoa</taxon>
        <taxon>Ecdysozoa</taxon>
        <taxon>Arthropoda</taxon>
        <taxon>Hexapoda</taxon>
        <taxon>Insecta</taxon>
        <taxon>Pterygota</taxon>
        <taxon>Neoptera</taxon>
        <taxon>Endopterygota</taxon>
        <taxon>Hymenoptera</taxon>
        <taxon>Cephoidea</taxon>
        <taxon>Cephidae</taxon>
        <taxon>Cephus</taxon>
    </lineage>
</organism>
<name>A0AAJ7FCY9_CEPCN</name>
<gene>
    <name evidence="3" type="primary">LOC107263205</name>
</gene>
<evidence type="ECO:0000256" key="1">
    <source>
        <dbReference type="SAM" id="Coils"/>
    </source>
</evidence>
<proteinExistence type="predicted"/>
<keyword evidence="1" id="KW-0175">Coiled coil</keyword>
<protein>
    <submittedName>
        <fullName evidence="3">Uncharacterized protein LOC107263205</fullName>
    </submittedName>
</protein>
<evidence type="ECO:0000313" key="3">
    <source>
        <dbReference type="RefSeq" id="XP_015585627.1"/>
    </source>
</evidence>
<accession>A0AAJ7FCY9</accession>
<dbReference type="AlphaFoldDB" id="A0AAJ7FCY9"/>
<evidence type="ECO:0000313" key="2">
    <source>
        <dbReference type="Proteomes" id="UP000694920"/>
    </source>
</evidence>